<dbReference type="PROSITE" id="PS50835">
    <property type="entry name" value="IG_LIKE"/>
    <property type="match status" value="1"/>
</dbReference>
<dbReference type="PANTHER" id="PTHR23411">
    <property type="entry name" value="TAPASIN"/>
    <property type="match status" value="1"/>
</dbReference>
<dbReference type="InterPro" id="IPR013783">
    <property type="entry name" value="Ig-like_fold"/>
</dbReference>
<dbReference type="InterPro" id="IPR007110">
    <property type="entry name" value="Ig-like_dom"/>
</dbReference>
<evidence type="ECO:0000313" key="3">
    <source>
        <dbReference type="Ensembl" id="ENSACIP00000030247.1"/>
    </source>
</evidence>
<dbReference type="OMA" id="NASHWST"/>
<dbReference type="SMART" id="SM00407">
    <property type="entry name" value="IGc1"/>
    <property type="match status" value="1"/>
</dbReference>
<reference evidence="3" key="1">
    <citation type="submission" date="2025-08" db="UniProtKB">
        <authorList>
            <consortium name="Ensembl"/>
        </authorList>
    </citation>
    <scope>IDENTIFICATION</scope>
</reference>
<dbReference type="FunFam" id="2.60.40.10:FF:002350">
    <property type="entry name" value="Immunoglobulin heavy variable 1-4"/>
    <property type="match status" value="1"/>
</dbReference>
<dbReference type="AlphaFoldDB" id="A0A3Q0TDN1"/>
<accession>A0A3Q0TDN1</accession>
<dbReference type="CDD" id="cd21819">
    <property type="entry name" value="IgC1_CH1_IgM"/>
    <property type="match status" value="1"/>
</dbReference>
<evidence type="ECO:0000313" key="4">
    <source>
        <dbReference type="Proteomes" id="UP000261340"/>
    </source>
</evidence>
<dbReference type="Pfam" id="PF07654">
    <property type="entry name" value="C1-set"/>
    <property type="match status" value="1"/>
</dbReference>
<name>A0A3Q0TDN1_AMPCI</name>
<sequence length="134" mass="14479">VNTLPQVISNIGPTVFPLIPCGSESGDMVTLGCLATGFNPSSLTFSWTKGGTALTNFIQYPAAQKGNVYNGVSQIEVTRQDWNARENFQCAVIHAGGNAQTDIINPRPLPTPKRPLTVRQNVCFLCHCIVFQSV</sequence>
<dbReference type="Ensembl" id="ENSACIT00000031039.1">
    <property type="protein sequence ID" value="ENSACIP00000030247.1"/>
    <property type="gene ID" value="ENSACIG00000023408.1"/>
</dbReference>
<feature type="domain" description="Ig-like" evidence="2">
    <location>
        <begin position="13"/>
        <end position="105"/>
    </location>
</feature>
<proteinExistence type="predicted"/>
<evidence type="ECO:0000256" key="1">
    <source>
        <dbReference type="ARBA" id="ARBA00023319"/>
    </source>
</evidence>
<protein>
    <recommendedName>
        <fullName evidence="2">Ig-like domain-containing protein</fullName>
    </recommendedName>
</protein>
<dbReference type="InterPro" id="IPR050380">
    <property type="entry name" value="Immune_Resp_Modulators"/>
</dbReference>
<dbReference type="Gene3D" id="2.60.40.10">
    <property type="entry name" value="Immunoglobulins"/>
    <property type="match status" value="1"/>
</dbReference>
<keyword evidence="4" id="KW-1185">Reference proteome</keyword>
<dbReference type="InterPro" id="IPR036179">
    <property type="entry name" value="Ig-like_dom_sf"/>
</dbReference>
<dbReference type="SUPFAM" id="SSF48726">
    <property type="entry name" value="Immunoglobulin"/>
    <property type="match status" value="1"/>
</dbReference>
<reference evidence="3" key="2">
    <citation type="submission" date="2025-09" db="UniProtKB">
        <authorList>
            <consortium name="Ensembl"/>
        </authorList>
    </citation>
    <scope>IDENTIFICATION</scope>
</reference>
<keyword evidence="1" id="KW-0393">Immunoglobulin domain</keyword>
<dbReference type="GeneTree" id="ENSGT00940000174865"/>
<organism evidence="3 4">
    <name type="scientific">Amphilophus citrinellus</name>
    <name type="common">Midas cichlid</name>
    <name type="synonym">Cichlasoma citrinellum</name>
    <dbReference type="NCBI Taxonomy" id="61819"/>
    <lineage>
        <taxon>Eukaryota</taxon>
        <taxon>Metazoa</taxon>
        <taxon>Chordata</taxon>
        <taxon>Craniata</taxon>
        <taxon>Vertebrata</taxon>
        <taxon>Euteleostomi</taxon>
        <taxon>Actinopterygii</taxon>
        <taxon>Neopterygii</taxon>
        <taxon>Teleostei</taxon>
        <taxon>Neoteleostei</taxon>
        <taxon>Acanthomorphata</taxon>
        <taxon>Ovalentaria</taxon>
        <taxon>Cichlomorphae</taxon>
        <taxon>Cichliformes</taxon>
        <taxon>Cichlidae</taxon>
        <taxon>New World cichlids</taxon>
        <taxon>Cichlasomatinae</taxon>
        <taxon>Heroini</taxon>
        <taxon>Amphilophus</taxon>
    </lineage>
</organism>
<dbReference type="InterPro" id="IPR003597">
    <property type="entry name" value="Ig_C1-set"/>
</dbReference>
<dbReference type="Proteomes" id="UP000261340">
    <property type="component" value="Unplaced"/>
</dbReference>
<evidence type="ECO:0000259" key="2">
    <source>
        <dbReference type="PROSITE" id="PS50835"/>
    </source>
</evidence>